<reference evidence="2 3" key="1">
    <citation type="submission" date="2024-06" db="EMBL/GenBank/DDBJ databases">
        <title>A chromosome level genome sequence of Diviner's sage (Salvia divinorum).</title>
        <authorList>
            <person name="Ford S.A."/>
            <person name="Ro D.-K."/>
            <person name="Ness R.W."/>
            <person name="Phillips M.A."/>
        </authorList>
    </citation>
    <scope>NUCLEOTIDE SEQUENCE [LARGE SCALE GENOMIC DNA]</scope>
    <source>
        <strain evidence="2">SAF-2024a</strain>
        <tissue evidence="2">Leaf</tissue>
    </source>
</reference>
<keyword evidence="1" id="KW-0732">Signal</keyword>
<name>A0ABD1FVQ4_SALDI</name>
<dbReference type="Proteomes" id="UP001567538">
    <property type="component" value="Unassembled WGS sequence"/>
</dbReference>
<organism evidence="2 3">
    <name type="scientific">Salvia divinorum</name>
    <name type="common">Maria pastora</name>
    <name type="synonym">Diviner's sage</name>
    <dbReference type="NCBI Taxonomy" id="28513"/>
    <lineage>
        <taxon>Eukaryota</taxon>
        <taxon>Viridiplantae</taxon>
        <taxon>Streptophyta</taxon>
        <taxon>Embryophyta</taxon>
        <taxon>Tracheophyta</taxon>
        <taxon>Spermatophyta</taxon>
        <taxon>Magnoliopsida</taxon>
        <taxon>eudicotyledons</taxon>
        <taxon>Gunneridae</taxon>
        <taxon>Pentapetalae</taxon>
        <taxon>asterids</taxon>
        <taxon>lamiids</taxon>
        <taxon>Lamiales</taxon>
        <taxon>Lamiaceae</taxon>
        <taxon>Nepetoideae</taxon>
        <taxon>Mentheae</taxon>
        <taxon>Salviinae</taxon>
        <taxon>Salvia</taxon>
        <taxon>Salvia subgen. Calosphace</taxon>
    </lineage>
</organism>
<dbReference type="EMBL" id="JBEAFC010000012">
    <property type="protein sequence ID" value="KAL1534926.1"/>
    <property type="molecule type" value="Genomic_DNA"/>
</dbReference>
<feature type="signal peptide" evidence="1">
    <location>
        <begin position="1"/>
        <end position="16"/>
    </location>
</feature>
<proteinExistence type="predicted"/>
<feature type="chain" id="PRO_5044837003" description="Secreted protein" evidence="1">
    <location>
        <begin position="17"/>
        <end position="89"/>
    </location>
</feature>
<accession>A0ABD1FVQ4</accession>
<evidence type="ECO:0000313" key="2">
    <source>
        <dbReference type="EMBL" id="KAL1534926.1"/>
    </source>
</evidence>
<gene>
    <name evidence="2" type="ORF">AAHA92_31040</name>
</gene>
<dbReference type="AlphaFoldDB" id="A0ABD1FVQ4"/>
<evidence type="ECO:0008006" key="4">
    <source>
        <dbReference type="Google" id="ProtNLM"/>
    </source>
</evidence>
<protein>
    <recommendedName>
        <fullName evidence="4">Secreted protein</fullName>
    </recommendedName>
</protein>
<sequence length="89" mass="10048">MLKANLLLLWPPIVGGITTSRTTTLHVSFVKEKERDESWRDATRSSLTNTTSTLFLAAMPHPHLVQGMSWCFGRDLYQCPCSTRNVLLV</sequence>
<keyword evidence="3" id="KW-1185">Reference proteome</keyword>
<comment type="caution">
    <text evidence="2">The sequence shown here is derived from an EMBL/GenBank/DDBJ whole genome shotgun (WGS) entry which is preliminary data.</text>
</comment>
<evidence type="ECO:0000313" key="3">
    <source>
        <dbReference type="Proteomes" id="UP001567538"/>
    </source>
</evidence>
<evidence type="ECO:0000256" key="1">
    <source>
        <dbReference type="SAM" id="SignalP"/>
    </source>
</evidence>